<dbReference type="InterPro" id="IPR040756">
    <property type="entry name" value="Peptidase_M61_N"/>
</dbReference>
<dbReference type="Gene3D" id="1.10.390.10">
    <property type="entry name" value="Neutral Protease Domain 2"/>
    <property type="match status" value="1"/>
</dbReference>
<dbReference type="InterPro" id="IPR027268">
    <property type="entry name" value="Peptidase_M4/M1_CTD_sf"/>
</dbReference>
<gene>
    <name evidence="2" type="ORF">LVJ77_11900</name>
</gene>
<evidence type="ECO:0000313" key="2">
    <source>
        <dbReference type="EMBL" id="XHH50172.1"/>
    </source>
</evidence>
<dbReference type="KEGG" id="ckh:LVJ77_11900"/>
<keyword evidence="3" id="KW-1185">Reference proteome</keyword>
<dbReference type="PIRSF" id="PIRSF016493">
    <property type="entry name" value="Glycyl_aminpptds"/>
    <property type="match status" value="1"/>
</dbReference>
<proteinExistence type="predicted"/>
<feature type="domain" description="PDZ" evidence="1">
    <location>
        <begin position="472"/>
        <end position="524"/>
    </location>
</feature>
<dbReference type="SUPFAM" id="SSF55486">
    <property type="entry name" value="Metalloproteases ('zincins'), catalytic domain"/>
    <property type="match status" value="1"/>
</dbReference>
<dbReference type="InterPro" id="IPR036034">
    <property type="entry name" value="PDZ_sf"/>
</dbReference>
<dbReference type="InterPro" id="IPR007963">
    <property type="entry name" value="Peptidase_M61_catalytic"/>
</dbReference>
<dbReference type="Pfam" id="PF17899">
    <property type="entry name" value="Peptidase_M61_N"/>
    <property type="match status" value="1"/>
</dbReference>
<name>A0ABD8B831_9NEIS</name>
<dbReference type="Proteomes" id="UP000831534">
    <property type="component" value="Chromosome"/>
</dbReference>
<dbReference type="AlphaFoldDB" id="A0ABD8B831"/>
<protein>
    <submittedName>
        <fullName evidence="2">M61 family metallopeptidase</fullName>
    </submittedName>
</protein>
<dbReference type="InterPro" id="IPR024191">
    <property type="entry name" value="Peptidase_M61"/>
</dbReference>
<evidence type="ECO:0000313" key="3">
    <source>
        <dbReference type="Proteomes" id="UP000831534"/>
    </source>
</evidence>
<reference evidence="2 3" key="1">
    <citation type="journal article" date="2022" name="Res Sq">
        <title>Evolution of multicellular longitudinally dividing oral cavity symbionts (Neisseriaceae).</title>
        <authorList>
            <person name="Nyongesa S."/>
            <person name="Weber P."/>
            <person name="Bernet E."/>
            <person name="Pullido F."/>
            <person name="Nieckarz M."/>
            <person name="Delaby M."/>
            <person name="Nieves C."/>
            <person name="Viehboeck T."/>
            <person name="Krause N."/>
            <person name="Rivera-Millot A."/>
            <person name="Nakamura A."/>
            <person name="Vischer N."/>
            <person name="VanNieuwenhze M."/>
            <person name="Brun Y."/>
            <person name="Cava F."/>
            <person name="Bulgheresi S."/>
            <person name="Veyrier F."/>
        </authorList>
    </citation>
    <scope>NUCLEOTIDE SEQUENCE [LARGE SCALE GENOMIC DNA]</scope>
    <source>
        <strain evidence="2 3">17694</strain>
    </source>
</reference>
<evidence type="ECO:0000259" key="1">
    <source>
        <dbReference type="PROSITE" id="PS50106"/>
    </source>
</evidence>
<dbReference type="PROSITE" id="PS50106">
    <property type="entry name" value="PDZ"/>
    <property type="match status" value="1"/>
</dbReference>
<dbReference type="Pfam" id="PF05299">
    <property type="entry name" value="Peptidase_M61"/>
    <property type="match status" value="1"/>
</dbReference>
<organism evidence="2 3">
    <name type="scientific">Conchiformibius kuhniae</name>
    <dbReference type="NCBI Taxonomy" id="211502"/>
    <lineage>
        <taxon>Bacteria</taxon>
        <taxon>Pseudomonadati</taxon>
        <taxon>Pseudomonadota</taxon>
        <taxon>Betaproteobacteria</taxon>
        <taxon>Neisseriales</taxon>
        <taxon>Neisseriaceae</taxon>
        <taxon>Conchiformibius</taxon>
    </lineage>
</organism>
<sequence length="590" mass="65259">MLRYTVVPDTLARQWHVCLTFSQADAKAQTLKLANWTPGSYMIRDFSRHIMSIAATCNGEPAALRQTAKNAWQTPAQSGEWQISYTVYANDLSVRATLLDTQRGFIDGACLFLYLPERTDETHQVVFQGMPAAWQAHTTLPRTGEHQFEAPSHAELIDHPIEWGADNDVLAFSVCGIEHRIVIGGHRRAYDRDRLTDDVRRICEAALNLFPQPAPFDEYLFLLHVGADIYGGLEHRSSTALHFDRDGLPDPHIGDAPPDPAYTQLLGLISHEYFHAWNVKSVKPAVFAPYDLDKETDTSQLWIFEGITSYYDDLLLARSGVIPPEHYLDLLAQTITRVWRTPGRKRQTLAESGFAAWHKYYKQDENSPNAITSYYQQGALAALCLDLRIRANSPYSLDHVMQSLYQDWLDTGAGLTAGAFERCVRESCGVDLDDFFALAVHSTEDLPVAECLATVGVDMCFCARKRSHAGALVALLPAGSGAAPDTGCRFRQEHGRAVLSHVFNGGAAENAGLKPADEIIAVDGFACTDFAAQTETAAGQRHALHFFRHGVLHQTELTVQNAAAETALLCIADYDALVRWLAPFSAPAMA</sequence>
<dbReference type="SUPFAM" id="SSF50156">
    <property type="entry name" value="PDZ domain-like"/>
    <property type="match status" value="1"/>
</dbReference>
<accession>A0ABD8B831</accession>
<dbReference type="EMBL" id="CP091521">
    <property type="protein sequence ID" value="XHH50172.1"/>
    <property type="molecule type" value="Genomic_DNA"/>
</dbReference>
<dbReference type="Gene3D" id="2.60.40.3650">
    <property type="match status" value="1"/>
</dbReference>
<dbReference type="RefSeq" id="WP_027008913.1">
    <property type="nucleotide sequence ID" value="NZ_CP091521.1"/>
</dbReference>
<dbReference type="InterPro" id="IPR001478">
    <property type="entry name" value="PDZ"/>
</dbReference>
<dbReference type="Gene3D" id="2.30.42.10">
    <property type="match status" value="1"/>
</dbReference>